<evidence type="ECO:0000313" key="3">
    <source>
        <dbReference type="Proteomes" id="UP000790580"/>
    </source>
</evidence>
<accession>A0ABS6JX90</accession>
<dbReference type="Pfam" id="PF04657">
    <property type="entry name" value="DMT_YdcZ"/>
    <property type="match status" value="1"/>
</dbReference>
<dbReference type="PANTHER" id="PTHR34821:SF3">
    <property type="entry name" value="MEMBRANE PROTEIN"/>
    <property type="match status" value="1"/>
</dbReference>
<sequence>MKGIIFALLGGSFITLQGVVNARISQDIGVFQAITITQLTGFILAFSIFAVVRDGHYSDLQKVKWPYLFGGAFGLLIIFNEVTAIQTIGVTLTISVLLIAQIVMAFIVDATGLFGLRKLKLHGWQFVGIGMMILGVIIIQL</sequence>
<feature type="transmembrane region" description="Helical" evidence="1">
    <location>
        <begin position="65"/>
        <end position="88"/>
    </location>
</feature>
<feature type="transmembrane region" description="Helical" evidence="1">
    <location>
        <begin position="94"/>
        <end position="116"/>
    </location>
</feature>
<dbReference type="InterPro" id="IPR006750">
    <property type="entry name" value="YdcZ"/>
</dbReference>
<organism evidence="2 3">
    <name type="scientific">Evansella alkalicola</name>
    <dbReference type="NCBI Taxonomy" id="745819"/>
    <lineage>
        <taxon>Bacteria</taxon>
        <taxon>Bacillati</taxon>
        <taxon>Bacillota</taxon>
        <taxon>Bacilli</taxon>
        <taxon>Bacillales</taxon>
        <taxon>Bacillaceae</taxon>
        <taxon>Evansella</taxon>
    </lineage>
</organism>
<gene>
    <name evidence="2" type="ORF">KS407_16445</name>
</gene>
<dbReference type="RefSeq" id="WP_088076677.1">
    <property type="nucleotide sequence ID" value="NZ_JAHQCR010000066.1"/>
</dbReference>
<dbReference type="EMBL" id="JAHQCR010000066">
    <property type="protein sequence ID" value="MBU9723010.1"/>
    <property type="molecule type" value="Genomic_DNA"/>
</dbReference>
<dbReference type="Proteomes" id="UP000790580">
    <property type="component" value="Unassembled WGS sequence"/>
</dbReference>
<name>A0ABS6JX90_9BACI</name>
<feature type="transmembrane region" description="Helical" evidence="1">
    <location>
        <begin position="123"/>
        <end position="140"/>
    </location>
</feature>
<keyword evidence="1" id="KW-0472">Membrane</keyword>
<dbReference type="PANTHER" id="PTHR34821">
    <property type="entry name" value="INNER MEMBRANE PROTEIN YDCZ"/>
    <property type="match status" value="1"/>
</dbReference>
<keyword evidence="1" id="KW-1133">Transmembrane helix</keyword>
<keyword evidence="3" id="KW-1185">Reference proteome</keyword>
<proteinExistence type="predicted"/>
<keyword evidence="1" id="KW-0812">Transmembrane</keyword>
<evidence type="ECO:0000256" key="1">
    <source>
        <dbReference type="SAM" id="Phobius"/>
    </source>
</evidence>
<evidence type="ECO:0000313" key="2">
    <source>
        <dbReference type="EMBL" id="MBU9723010.1"/>
    </source>
</evidence>
<protein>
    <submittedName>
        <fullName evidence="2">DMT family transporter</fullName>
    </submittedName>
</protein>
<comment type="caution">
    <text evidence="2">The sequence shown here is derived from an EMBL/GenBank/DDBJ whole genome shotgun (WGS) entry which is preliminary data.</text>
</comment>
<feature type="transmembrane region" description="Helical" evidence="1">
    <location>
        <begin position="32"/>
        <end position="53"/>
    </location>
</feature>
<reference evidence="2 3" key="1">
    <citation type="submission" date="2021-06" db="EMBL/GenBank/DDBJ databases">
        <title>Bacillus sp. RD4P76, an endophyte from a halophyte.</title>
        <authorList>
            <person name="Sun J.-Q."/>
        </authorList>
    </citation>
    <scope>NUCLEOTIDE SEQUENCE [LARGE SCALE GENOMIC DNA]</scope>
    <source>
        <strain evidence="2 3">JCM 17098</strain>
    </source>
</reference>